<dbReference type="Proteomes" id="UP000593564">
    <property type="component" value="Unassembled WGS sequence"/>
</dbReference>
<evidence type="ECO:0000256" key="8">
    <source>
        <dbReference type="PIRSR" id="PIRSR602401-1"/>
    </source>
</evidence>
<feature type="binding site" description="axial binding residue" evidence="8">
    <location>
        <position position="247"/>
    </location>
    <ligand>
        <name>heme</name>
        <dbReference type="ChEBI" id="CHEBI:30413"/>
    </ligand>
    <ligandPart>
        <name>Fe</name>
        <dbReference type="ChEBI" id="CHEBI:18248"/>
    </ligandPart>
</feature>
<dbReference type="FunFam" id="1.10.630.10:FF:000126">
    <property type="entry name" value="Predicted protein"/>
    <property type="match status" value="1"/>
</dbReference>
<dbReference type="PANTHER" id="PTHR47950">
    <property type="entry name" value="CYTOCHROME P450, FAMILY 76, SUBFAMILY C, POLYPEPTIDE 5-RELATED"/>
    <property type="match status" value="1"/>
</dbReference>
<evidence type="ECO:0008006" key="13">
    <source>
        <dbReference type="Google" id="ProtNLM"/>
    </source>
</evidence>
<protein>
    <recommendedName>
        <fullName evidence="13">Cytochrome P450</fullName>
    </recommendedName>
</protein>
<evidence type="ECO:0000313" key="12">
    <source>
        <dbReference type="Proteomes" id="UP000593564"/>
    </source>
</evidence>
<dbReference type="PANTHER" id="PTHR47950:SF42">
    <property type="entry name" value="GERANIOL 8-HYDROXYLASE"/>
    <property type="match status" value="1"/>
</dbReference>
<comment type="similarity">
    <text evidence="2 9">Belongs to the cytochrome P450 family.</text>
</comment>
<dbReference type="GO" id="GO:0004497">
    <property type="term" value="F:monooxygenase activity"/>
    <property type="evidence" value="ECO:0007669"/>
    <property type="project" value="UniProtKB-KW"/>
</dbReference>
<reference evidence="11 12" key="2">
    <citation type="submission" date="2020-07" db="EMBL/GenBank/DDBJ databases">
        <title>Genome assembly of wild tea tree DASZ reveals pedigree and selection history of tea varieties.</title>
        <authorList>
            <person name="Zhang W."/>
        </authorList>
    </citation>
    <scope>NUCLEOTIDE SEQUENCE [LARGE SCALE GENOMIC DNA]</scope>
    <source>
        <strain evidence="12">cv. G240</strain>
        <tissue evidence="11">Leaf</tissue>
    </source>
</reference>
<dbReference type="Pfam" id="PF00067">
    <property type="entry name" value="p450"/>
    <property type="match status" value="1"/>
</dbReference>
<evidence type="ECO:0000256" key="6">
    <source>
        <dbReference type="ARBA" id="ARBA00023004"/>
    </source>
</evidence>
<keyword evidence="3 8" id="KW-0349">Heme</keyword>
<dbReference type="GO" id="GO:0016705">
    <property type="term" value="F:oxidoreductase activity, acting on paired donors, with incorporation or reduction of molecular oxygen"/>
    <property type="evidence" value="ECO:0007669"/>
    <property type="project" value="InterPro"/>
</dbReference>
<gene>
    <name evidence="11" type="ORF">HYC85_007304</name>
</gene>
<evidence type="ECO:0000256" key="10">
    <source>
        <dbReference type="SAM" id="MobiDB-lite"/>
    </source>
</evidence>
<dbReference type="PRINTS" id="PR00385">
    <property type="entry name" value="P450"/>
</dbReference>
<dbReference type="PRINTS" id="PR00463">
    <property type="entry name" value="EP450I"/>
</dbReference>
<dbReference type="InterPro" id="IPR001128">
    <property type="entry name" value="Cyt_P450"/>
</dbReference>
<keyword evidence="4 8" id="KW-0479">Metal-binding</keyword>
<sequence length="352" mass="40568">MERAGQRDRSSLTLSPTSTSSWPRDQWRIIRRALNTYLTHPQKLESLRGLRHKAVEELIGHVEERRDQTGAIGELAFITARNMMSNTCLSVNVAGFESGGAQGFLNTELKLVQTELIEWAMTELLRHPDIMSKVREEFKKAVGEEGRIEEPKILALPYLHAVVKETLRLHLSLPFLIPHKSETDMKLCDFQIPKNTQILLNVWAIARNPAYWENPTQFMPEWFLGSNMEYRGQHFAFLPFGSGRRMCPGLPLAQRVVSLMLASLVYHLDWKLPDGSTPENLGLIRSASPCRGQHLFLLFRQEEVELAIEDLNLKLHNTMCKLAMNNEFIYFALGFSCFMFLKPRLFLEVEWR</sequence>
<evidence type="ECO:0000256" key="2">
    <source>
        <dbReference type="ARBA" id="ARBA00010617"/>
    </source>
</evidence>
<evidence type="ECO:0000256" key="9">
    <source>
        <dbReference type="RuleBase" id="RU000461"/>
    </source>
</evidence>
<organism evidence="11 12">
    <name type="scientific">Camellia sinensis</name>
    <name type="common">Tea plant</name>
    <name type="synonym">Thea sinensis</name>
    <dbReference type="NCBI Taxonomy" id="4442"/>
    <lineage>
        <taxon>Eukaryota</taxon>
        <taxon>Viridiplantae</taxon>
        <taxon>Streptophyta</taxon>
        <taxon>Embryophyta</taxon>
        <taxon>Tracheophyta</taxon>
        <taxon>Spermatophyta</taxon>
        <taxon>Magnoliopsida</taxon>
        <taxon>eudicotyledons</taxon>
        <taxon>Gunneridae</taxon>
        <taxon>Pentapetalae</taxon>
        <taxon>asterids</taxon>
        <taxon>Ericales</taxon>
        <taxon>Theaceae</taxon>
        <taxon>Camellia</taxon>
    </lineage>
</organism>
<keyword evidence="7 9" id="KW-0503">Monooxygenase</keyword>
<keyword evidence="5 9" id="KW-0560">Oxidoreductase</keyword>
<comment type="cofactor">
    <cofactor evidence="1 8">
        <name>heme</name>
        <dbReference type="ChEBI" id="CHEBI:30413"/>
    </cofactor>
</comment>
<dbReference type="Gene3D" id="1.10.630.10">
    <property type="entry name" value="Cytochrome P450"/>
    <property type="match status" value="1"/>
</dbReference>
<accession>A0A7J7HR12</accession>
<evidence type="ECO:0000256" key="5">
    <source>
        <dbReference type="ARBA" id="ARBA00023002"/>
    </source>
</evidence>
<dbReference type="EMBL" id="JACBKZ010000003">
    <property type="protein sequence ID" value="KAF5954448.1"/>
    <property type="molecule type" value="Genomic_DNA"/>
</dbReference>
<evidence type="ECO:0000313" key="11">
    <source>
        <dbReference type="EMBL" id="KAF5954448.1"/>
    </source>
</evidence>
<keyword evidence="6 8" id="KW-0408">Iron</keyword>
<dbReference type="InterPro" id="IPR036396">
    <property type="entry name" value="Cyt_P450_sf"/>
</dbReference>
<keyword evidence="12" id="KW-1185">Reference proteome</keyword>
<evidence type="ECO:0000256" key="3">
    <source>
        <dbReference type="ARBA" id="ARBA00022617"/>
    </source>
</evidence>
<dbReference type="AlphaFoldDB" id="A0A7J7HR12"/>
<name>A0A7J7HR12_CAMSI</name>
<dbReference type="GO" id="GO:0020037">
    <property type="term" value="F:heme binding"/>
    <property type="evidence" value="ECO:0007669"/>
    <property type="project" value="InterPro"/>
</dbReference>
<comment type="caution">
    <text evidence="11">The sequence shown here is derived from an EMBL/GenBank/DDBJ whole genome shotgun (WGS) entry which is preliminary data.</text>
</comment>
<feature type="compositionally biased region" description="Basic and acidic residues" evidence="10">
    <location>
        <begin position="1"/>
        <end position="10"/>
    </location>
</feature>
<dbReference type="GO" id="GO:0005506">
    <property type="term" value="F:iron ion binding"/>
    <property type="evidence" value="ECO:0007669"/>
    <property type="project" value="InterPro"/>
</dbReference>
<feature type="region of interest" description="Disordered" evidence="10">
    <location>
        <begin position="1"/>
        <end position="21"/>
    </location>
</feature>
<dbReference type="InterPro" id="IPR002401">
    <property type="entry name" value="Cyt_P450_E_grp-I"/>
</dbReference>
<evidence type="ECO:0000256" key="1">
    <source>
        <dbReference type="ARBA" id="ARBA00001971"/>
    </source>
</evidence>
<dbReference type="InterPro" id="IPR017972">
    <property type="entry name" value="Cyt_P450_CS"/>
</dbReference>
<dbReference type="PROSITE" id="PS00086">
    <property type="entry name" value="CYTOCHROME_P450"/>
    <property type="match status" value="1"/>
</dbReference>
<proteinExistence type="inferred from homology"/>
<evidence type="ECO:0000256" key="7">
    <source>
        <dbReference type="ARBA" id="ARBA00023033"/>
    </source>
</evidence>
<reference evidence="12" key="1">
    <citation type="journal article" date="2020" name="Nat. Commun.">
        <title>Genome assembly of wild tea tree DASZ reveals pedigree and selection history of tea varieties.</title>
        <authorList>
            <person name="Zhang W."/>
            <person name="Zhang Y."/>
            <person name="Qiu H."/>
            <person name="Guo Y."/>
            <person name="Wan H."/>
            <person name="Zhang X."/>
            <person name="Scossa F."/>
            <person name="Alseekh S."/>
            <person name="Zhang Q."/>
            <person name="Wang P."/>
            <person name="Xu L."/>
            <person name="Schmidt M.H."/>
            <person name="Jia X."/>
            <person name="Li D."/>
            <person name="Zhu A."/>
            <person name="Guo F."/>
            <person name="Chen W."/>
            <person name="Ni D."/>
            <person name="Usadel B."/>
            <person name="Fernie A.R."/>
            <person name="Wen W."/>
        </authorList>
    </citation>
    <scope>NUCLEOTIDE SEQUENCE [LARGE SCALE GENOMIC DNA]</scope>
    <source>
        <strain evidence="12">cv. G240</strain>
    </source>
</reference>
<feature type="compositionally biased region" description="Low complexity" evidence="10">
    <location>
        <begin position="11"/>
        <end position="21"/>
    </location>
</feature>
<dbReference type="SUPFAM" id="SSF48264">
    <property type="entry name" value="Cytochrome P450"/>
    <property type="match status" value="1"/>
</dbReference>
<evidence type="ECO:0000256" key="4">
    <source>
        <dbReference type="ARBA" id="ARBA00022723"/>
    </source>
</evidence>